<reference evidence="2 3" key="1">
    <citation type="journal article" date="2019" name="Nat. Microbiol.">
        <title>Mediterranean grassland soil C-N compound turnover is dependent on rainfall and depth, and is mediated by genomically divergent microorganisms.</title>
        <authorList>
            <person name="Diamond S."/>
            <person name="Andeer P.F."/>
            <person name="Li Z."/>
            <person name="Crits-Christoph A."/>
            <person name="Burstein D."/>
            <person name="Anantharaman K."/>
            <person name="Lane K.R."/>
            <person name="Thomas B.C."/>
            <person name="Pan C."/>
            <person name="Northen T.R."/>
            <person name="Banfield J.F."/>
        </authorList>
    </citation>
    <scope>NUCLEOTIDE SEQUENCE [LARGE SCALE GENOMIC DNA]</scope>
    <source>
        <strain evidence="2">NP_4</strain>
    </source>
</reference>
<dbReference type="AlphaFoldDB" id="A0A537KLB7"/>
<feature type="signal peptide" evidence="1">
    <location>
        <begin position="1"/>
        <end position="19"/>
    </location>
</feature>
<proteinExistence type="predicted"/>
<name>A0A537KLB7_9BACT</name>
<evidence type="ECO:0000313" key="2">
    <source>
        <dbReference type="EMBL" id="TMI96503.1"/>
    </source>
</evidence>
<evidence type="ECO:0000256" key="1">
    <source>
        <dbReference type="SAM" id="SignalP"/>
    </source>
</evidence>
<protein>
    <submittedName>
        <fullName evidence="2">Uncharacterized protein</fullName>
    </submittedName>
</protein>
<evidence type="ECO:0000313" key="3">
    <source>
        <dbReference type="Proteomes" id="UP000319353"/>
    </source>
</evidence>
<organism evidence="2 3">
    <name type="scientific">Candidatus Segetimicrobium genomatis</name>
    <dbReference type="NCBI Taxonomy" id="2569760"/>
    <lineage>
        <taxon>Bacteria</taxon>
        <taxon>Bacillati</taxon>
        <taxon>Candidatus Sysuimicrobiota</taxon>
        <taxon>Candidatus Sysuimicrobiia</taxon>
        <taxon>Candidatus Sysuimicrobiales</taxon>
        <taxon>Candidatus Segetimicrobiaceae</taxon>
        <taxon>Candidatus Segetimicrobium</taxon>
    </lineage>
</organism>
<sequence>MGALSKLFLMVVVGSLALAQIAPSCGGEEQTIVGWVQRKFPFPAKNAYMIQINNVEYEVPDDFYLEVKVGDLVKYEKGIWTIVKKAGTG</sequence>
<dbReference type="Proteomes" id="UP000319353">
    <property type="component" value="Unassembled WGS sequence"/>
</dbReference>
<gene>
    <name evidence="2" type="ORF">E6H01_13825</name>
</gene>
<comment type="caution">
    <text evidence="2">The sequence shown here is derived from an EMBL/GenBank/DDBJ whole genome shotgun (WGS) entry which is preliminary data.</text>
</comment>
<dbReference type="EMBL" id="VBAL01000252">
    <property type="protein sequence ID" value="TMI96503.1"/>
    <property type="molecule type" value="Genomic_DNA"/>
</dbReference>
<feature type="chain" id="PRO_5022018938" evidence="1">
    <location>
        <begin position="20"/>
        <end position="89"/>
    </location>
</feature>
<accession>A0A537KLB7</accession>
<keyword evidence="1" id="KW-0732">Signal</keyword>